<dbReference type="AlphaFoldDB" id="A0A2C9D5F6"/>
<dbReference type="GO" id="GO:0003700">
    <property type="term" value="F:DNA-binding transcription factor activity"/>
    <property type="evidence" value="ECO:0007669"/>
    <property type="project" value="InterPro"/>
</dbReference>
<feature type="domain" description="HTH arsR-type" evidence="5">
    <location>
        <begin position="1"/>
        <end position="95"/>
    </location>
</feature>
<dbReference type="InterPro" id="IPR036390">
    <property type="entry name" value="WH_DNA-bd_sf"/>
</dbReference>
<dbReference type="InterPro" id="IPR036388">
    <property type="entry name" value="WH-like_DNA-bd_sf"/>
</dbReference>
<dbReference type="SMART" id="SM00418">
    <property type="entry name" value="HTH_ARSR"/>
    <property type="match status" value="1"/>
</dbReference>
<evidence type="ECO:0000256" key="4">
    <source>
        <dbReference type="SAM" id="MobiDB-lite"/>
    </source>
</evidence>
<dbReference type="CDD" id="cd00090">
    <property type="entry name" value="HTH_ARSR"/>
    <property type="match status" value="1"/>
</dbReference>
<evidence type="ECO:0000256" key="3">
    <source>
        <dbReference type="ARBA" id="ARBA00023163"/>
    </source>
</evidence>
<dbReference type="PANTHER" id="PTHR43132">
    <property type="entry name" value="ARSENICAL RESISTANCE OPERON REPRESSOR ARSR-RELATED"/>
    <property type="match status" value="1"/>
</dbReference>
<dbReference type="EMBL" id="LT960614">
    <property type="protein sequence ID" value="SON54981.1"/>
    <property type="molecule type" value="Genomic_DNA"/>
</dbReference>
<dbReference type="PROSITE" id="PS50987">
    <property type="entry name" value="HTH_ARSR_2"/>
    <property type="match status" value="1"/>
</dbReference>
<dbReference type="PANTHER" id="PTHR43132:SF2">
    <property type="entry name" value="ARSENICAL RESISTANCE OPERON REPRESSOR ARSR-RELATED"/>
    <property type="match status" value="1"/>
</dbReference>
<evidence type="ECO:0000259" key="5">
    <source>
        <dbReference type="PROSITE" id="PS50987"/>
    </source>
</evidence>
<proteinExistence type="predicted"/>
<evidence type="ECO:0000256" key="2">
    <source>
        <dbReference type="ARBA" id="ARBA00023125"/>
    </source>
</evidence>
<dbReference type="InterPro" id="IPR001845">
    <property type="entry name" value="HTH_ArsR_DNA-bd_dom"/>
</dbReference>
<protein>
    <submittedName>
        <fullName evidence="6">HTH-type transcriptional repressor SmtB</fullName>
    </submittedName>
</protein>
<evidence type="ECO:0000313" key="6">
    <source>
        <dbReference type="EMBL" id="SON54981.1"/>
    </source>
</evidence>
<evidence type="ECO:0000313" key="7">
    <source>
        <dbReference type="Proteomes" id="UP000223606"/>
    </source>
</evidence>
<keyword evidence="2" id="KW-0238">DNA-binding</keyword>
<dbReference type="KEGG" id="hdi:HDIA_1440"/>
<dbReference type="GO" id="GO:0003677">
    <property type="term" value="F:DNA binding"/>
    <property type="evidence" value="ECO:0007669"/>
    <property type="project" value="UniProtKB-KW"/>
</dbReference>
<keyword evidence="3" id="KW-0804">Transcription</keyword>
<name>A0A2C9D5F6_9HYPH</name>
<evidence type="ECO:0000256" key="1">
    <source>
        <dbReference type="ARBA" id="ARBA00023015"/>
    </source>
</evidence>
<feature type="region of interest" description="Disordered" evidence="4">
    <location>
        <begin position="114"/>
        <end position="134"/>
    </location>
</feature>
<dbReference type="RefSeq" id="WP_099555555.1">
    <property type="nucleotide sequence ID" value="NZ_LT960614.1"/>
</dbReference>
<dbReference type="NCBIfam" id="NF033788">
    <property type="entry name" value="HTH_metalloreg"/>
    <property type="match status" value="1"/>
</dbReference>
<keyword evidence="1" id="KW-0805">Transcription regulation</keyword>
<dbReference type="Gene3D" id="1.10.10.10">
    <property type="entry name" value="Winged helix-like DNA-binding domain superfamily/Winged helix DNA-binding domain"/>
    <property type="match status" value="1"/>
</dbReference>
<dbReference type="OrthoDB" id="9804742at2"/>
<keyword evidence="7" id="KW-1185">Reference proteome</keyword>
<dbReference type="Pfam" id="PF12840">
    <property type="entry name" value="HTH_20"/>
    <property type="match status" value="1"/>
</dbReference>
<reference evidence="7" key="1">
    <citation type="submission" date="2017-09" db="EMBL/GenBank/DDBJ databases">
        <title>Genome sequence of Nannocystis excedens DSM 71.</title>
        <authorList>
            <person name="Blom J."/>
        </authorList>
    </citation>
    <scope>NUCLEOTIDE SEQUENCE [LARGE SCALE GENOMIC DNA]</scope>
    <source>
        <strain evidence="7">type strain: E19</strain>
    </source>
</reference>
<dbReference type="PRINTS" id="PR00778">
    <property type="entry name" value="HTHARSR"/>
</dbReference>
<dbReference type="InterPro" id="IPR051011">
    <property type="entry name" value="Metal_resp_trans_reg"/>
</dbReference>
<dbReference type="SUPFAM" id="SSF46785">
    <property type="entry name" value="Winged helix' DNA-binding domain"/>
    <property type="match status" value="1"/>
</dbReference>
<gene>
    <name evidence="6" type="primary">smtB</name>
    <name evidence="6" type="ORF">HDIA_1440</name>
</gene>
<dbReference type="InterPro" id="IPR011991">
    <property type="entry name" value="ArsR-like_HTH"/>
</dbReference>
<organism evidence="6 7">
    <name type="scientific">Hartmannibacter diazotrophicus</name>
    <dbReference type="NCBI Taxonomy" id="1482074"/>
    <lineage>
        <taxon>Bacteria</taxon>
        <taxon>Pseudomonadati</taxon>
        <taxon>Pseudomonadota</taxon>
        <taxon>Alphaproteobacteria</taxon>
        <taxon>Hyphomicrobiales</taxon>
        <taxon>Pleomorphomonadaceae</taxon>
        <taxon>Hartmannibacter</taxon>
    </lineage>
</organism>
<sequence length="134" mass="14444">MDTERTIVALAALAQPTRLETFRLLVEREPQGVPAGELARLMDVPQNTMSSHLSVLARAGLITGERQSRSIIYRAHLDTIREVALFLLKDCCGGRPDLCAPLVDDLVPCCTPQTTAGRSGPAAQSTEESAKEDA</sequence>
<feature type="compositionally biased region" description="Polar residues" evidence="4">
    <location>
        <begin position="114"/>
        <end position="127"/>
    </location>
</feature>
<dbReference type="Proteomes" id="UP000223606">
    <property type="component" value="Chromosome 1"/>
</dbReference>
<accession>A0A2C9D5F6</accession>